<sequence>MQVVIVASCQGADSMRGFLYPVPALLLQEKQTTLSGAATASAKKIGKIRRPSRKGDTADPGTRRIVPADAAFCPLLFEAF</sequence>
<dbReference type="EMBL" id="NFHB01000012">
    <property type="protein sequence ID" value="OUN01860.1"/>
    <property type="molecule type" value="Genomic_DNA"/>
</dbReference>
<evidence type="ECO:0000313" key="2">
    <source>
        <dbReference type="Proteomes" id="UP000195772"/>
    </source>
</evidence>
<gene>
    <name evidence="1" type="ORF">B5G41_14085</name>
</gene>
<name>A0A1Y3QZ81_9BACT</name>
<organism evidence="1 2">
    <name type="scientific">Alistipes onderdonkii</name>
    <dbReference type="NCBI Taxonomy" id="328813"/>
    <lineage>
        <taxon>Bacteria</taxon>
        <taxon>Pseudomonadati</taxon>
        <taxon>Bacteroidota</taxon>
        <taxon>Bacteroidia</taxon>
        <taxon>Bacteroidales</taxon>
        <taxon>Rikenellaceae</taxon>
        <taxon>Alistipes</taxon>
    </lineage>
</organism>
<dbReference type="Proteomes" id="UP000195772">
    <property type="component" value="Unassembled WGS sequence"/>
</dbReference>
<reference evidence="2" key="1">
    <citation type="submission" date="2017-04" db="EMBL/GenBank/DDBJ databases">
        <title>Function of individual gut microbiota members based on whole genome sequencing of pure cultures obtained from chicken caecum.</title>
        <authorList>
            <person name="Medvecky M."/>
            <person name="Cejkova D."/>
            <person name="Polansky O."/>
            <person name="Karasova D."/>
            <person name="Kubasova T."/>
            <person name="Cizek A."/>
            <person name="Rychlik I."/>
        </authorList>
    </citation>
    <scope>NUCLEOTIDE SEQUENCE [LARGE SCALE GENOMIC DNA]</scope>
    <source>
        <strain evidence="2">An90</strain>
    </source>
</reference>
<proteinExistence type="predicted"/>
<evidence type="ECO:0000313" key="1">
    <source>
        <dbReference type="EMBL" id="OUN01860.1"/>
    </source>
</evidence>
<protein>
    <submittedName>
        <fullName evidence="1">Uncharacterized protein</fullName>
    </submittedName>
</protein>
<comment type="caution">
    <text evidence="1">The sequence shown here is derived from an EMBL/GenBank/DDBJ whole genome shotgun (WGS) entry which is preliminary data.</text>
</comment>
<dbReference type="AlphaFoldDB" id="A0A1Y3QZ81"/>
<accession>A0A1Y3QZ81</accession>